<keyword evidence="3" id="KW-1185">Reference proteome</keyword>
<dbReference type="HOGENOM" id="CLU_3108751_0_0_1"/>
<sequence>MQWCIKKMVLELLKKKVKQCAAFVIFPRYRNVVVKGKEKPPVIVMSDKSRV</sequence>
<evidence type="ECO:0000313" key="1">
    <source>
        <dbReference type="EMBL" id="EEC14979.1"/>
    </source>
</evidence>
<gene>
    <name evidence="1" type="ORF">IscW_ISCW011772</name>
</gene>
<evidence type="ECO:0000313" key="3">
    <source>
        <dbReference type="Proteomes" id="UP000001555"/>
    </source>
</evidence>
<dbReference type="AlphaFoldDB" id="B7Q807"/>
<dbReference type="InParanoid" id="B7Q807"/>
<reference evidence="1 3" key="1">
    <citation type="submission" date="2008-03" db="EMBL/GenBank/DDBJ databases">
        <title>Annotation of Ixodes scapularis.</title>
        <authorList>
            <consortium name="Ixodes scapularis Genome Project Consortium"/>
            <person name="Caler E."/>
            <person name="Hannick L.I."/>
            <person name="Bidwell S."/>
            <person name="Joardar V."/>
            <person name="Thiagarajan M."/>
            <person name="Amedeo P."/>
            <person name="Galinsky K.J."/>
            <person name="Schobel S."/>
            <person name="Inman J."/>
            <person name="Hostetler J."/>
            <person name="Miller J."/>
            <person name="Hammond M."/>
            <person name="Megy K."/>
            <person name="Lawson D."/>
            <person name="Kodira C."/>
            <person name="Sutton G."/>
            <person name="Meyer J."/>
            <person name="Hill C.A."/>
            <person name="Birren B."/>
            <person name="Nene V."/>
            <person name="Collins F."/>
            <person name="Alarcon-Chaidez F."/>
            <person name="Wikel S."/>
            <person name="Strausberg R."/>
        </authorList>
    </citation>
    <scope>NUCLEOTIDE SEQUENCE [LARGE SCALE GENOMIC DNA]</scope>
    <source>
        <strain evidence="3">Wikel</strain>
        <strain evidence="1">Wikel colony</strain>
    </source>
</reference>
<dbReference type="VEuPathDB" id="VectorBase:ISCW011772"/>
<protein>
    <submittedName>
        <fullName evidence="1 2">Uncharacterized protein</fullName>
    </submittedName>
</protein>
<evidence type="ECO:0000313" key="2">
    <source>
        <dbReference type="EnsemblMetazoa" id="ISCW011772-PA"/>
    </source>
</evidence>
<dbReference type="EnsemblMetazoa" id="ISCW011772-RA">
    <property type="protein sequence ID" value="ISCW011772-PA"/>
    <property type="gene ID" value="ISCW011772"/>
</dbReference>
<dbReference type="Proteomes" id="UP000001555">
    <property type="component" value="Unassembled WGS sequence"/>
</dbReference>
<dbReference type="EMBL" id="ABJB010640012">
    <property type="status" value="NOT_ANNOTATED_CDS"/>
    <property type="molecule type" value="Genomic_DNA"/>
</dbReference>
<proteinExistence type="predicted"/>
<name>B7Q807_IXOSC</name>
<organism>
    <name type="scientific">Ixodes scapularis</name>
    <name type="common">Black-legged tick</name>
    <name type="synonym">Deer tick</name>
    <dbReference type="NCBI Taxonomy" id="6945"/>
    <lineage>
        <taxon>Eukaryota</taxon>
        <taxon>Metazoa</taxon>
        <taxon>Ecdysozoa</taxon>
        <taxon>Arthropoda</taxon>
        <taxon>Chelicerata</taxon>
        <taxon>Arachnida</taxon>
        <taxon>Acari</taxon>
        <taxon>Parasitiformes</taxon>
        <taxon>Ixodida</taxon>
        <taxon>Ixodoidea</taxon>
        <taxon>Ixodidae</taxon>
        <taxon>Ixodinae</taxon>
        <taxon>Ixodes</taxon>
    </lineage>
</organism>
<reference evidence="2" key="2">
    <citation type="submission" date="2020-05" db="UniProtKB">
        <authorList>
            <consortium name="EnsemblMetazoa"/>
        </authorList>
    </citation>
    <scope>IDENTIFICATION</scope>
    <source>
        <strain evidence="2">wikel</strain>
    </source>
</reference>
<dbReference type="PaxDb" id="6945-B7Q807"/>
<accession>B7Q807</accession>
<dbReference type="EMBL" id="DS879707">
    <property type="protein sequence ID" value="EEC14979.1"/>
    <property type="molecule type" value="Genomic_DNA"/>
</dbReference>